<dbReference type="RefSeq" id="WP_137313099.1">
    <property type="nucleotide sequence ID" value="NZ_CP040017.1"/>
</dbReference>
<feature type="transmembrane region" description="Helical" evidence="1">
    <location>
        <begin position="232"/>
        <end position="251"/>
    </location>
</feature>
<keyword evidence="1" id="KW-1133">Transmembrane helix</keyword>
<dbReference type="EMBL" id="CP040017">
    <property type="protein sequence ID" value="QCP10215.1"/>
    <property type="molecule type" value="Genomic_DNA"/>
</dbReference>
<gene>
    <name evidence="3" type="ORF">FCL38_07100</name>
    <name evidence="2" type="ORF">FHS02_001816</name>
</gene>
<accession>A0A4P8HPH9</accession>
<evidence type="ECO:0000313" key="4">
    <source>
        <dbReference type="Proteomes" id="UP000298763"/>
    </source>
</evidence>
<evidence type="ECO:0000256" key="1">
    <source>
        <dbReference type="SAM" id="Phobius"/>
    </source>
</evidence>
<evidence type="ECO:0000313" key="5">
    <source>
        <dbReference type="Proteomes" id="UP000584325"/>
    </source>
</evidence>
<feature type="transmembrane region" description="Helical" evidence="1">
    <location>
        <begin position="81"/>
        <end position="103"/>
    </location>
</feature>
<dbReference type="Proteomes" id="UP000298763">
    <property type="component" value="Chromosome"/>
</dbReference>
<name>A0A4P8HPH9_9BURK</name>
<feature type="transmembrane region" description="Helical" evidence="1">
    <location>
        <begin position="192"/>
        <end position="220"/>
    </location>
</feature>
<keyword evidence="4" id="KW-1185">Reference proteome</keyword>
<feature type="transmembrane region" description="Helical" evidence="1">
    <location>
        <begin position="258"/>
        <end position="275"/>
    </location>
</feature>
<feature type="transmembrane region" description="Helical" evidence="1">
    <location>
        <begin position="28"/>
        <end position="51"/>
    </location>
</feature>
<evidence type="ECO:0000313" key="3">
    <source>
        <dbReference type="EMBL" id="QCP10215.1"/>
    </source>
</evidence>
<feature type="transmembrane region" description="Helical" evidence="1">
    <location>
        <begin position="127"/>
        <end position="147"/>
    </location>
</feature>
<keyword evidence="1" id="KW-0472">Membrane</keyword>
<keyword evidence="1" id="KW-0812">Transmembrane</keyword>
<dbReference type="AlphaFoldDB" id="A0A4P8HPH9"/>
<dbReference type="OrthoDB" id="581211at2"/>
<proteinExistence type="predicted"/>
<dbReference type="EMBL" id="JACHXS010000003">
    <property type="protein sequence ID" value="MBB3221009.1"/>
    <property type="molecule type" value="Genomic_DNA"/>
</dbReference>
<evidence type="ECO:0000313" key="2">
    <source>
        <dbReference type="EMBL" id="MBB3221009.1"/>
    </source>
</evidence>
<organism evidence="2 5">
    <name type="scientific">Pseudoduganella umbonata</name>
    <dbReference type="NCBI Taxonomy" id="864828"/>
    <lineage>
        <taxon>Bacteria</taxon>
        <taxon>Pseudomonadati</taxon>
        <taxon>Pseudomonadota</taxon>
        <taxon>Betaproteobacteria</taxon>
        <taxon>Burkholderiales</taxon>
        <taxon>Oxalobacteraceae</taxon>
        <taxon>Telluria group</taxon>
        <taxon>Pseudoduganella</taxon>
    </lineage>
</organism>
<sequence>MPLPFPFGHCREPTIAETISTPRLTRTAFLAGALNLCLYPVLTTLAGNAILLGLEQVRETLVAFGEPDGAGTADPLASPSYALFIVALAYWAFASWYCARIMLGRRFPRDRLLPCIDERFAGFTGRWLPRLLGLLGVAPITVFFMLATPSPRYWLALAAVAVAFLAFVVFRRQLPAAHAGWSQREDDPYPRFAALSGGAVATVLAMFAVSFGVLLATVIGRETAARAIGSPALVLIALGSWTLFGSIVLTYWPRSGGWPSLALLPFALALVLSFFNENHFVAAGGGAPAGTDARPPFPDDLEAWNAARGARSGDPIYLVAAAGGASRAAFWTGVVLTSLENQARVRDREFARNVYAVSGVSGGSLGLAAFVAALAAERDTGADGSGPLAPRPTDFLARDFLAPAVGQMLYSDTIARFLPWPCIACDRSRGLEEAWARDWQRHSPAQASWFSQPLRAAAPMPGVLPRTIFNTTTVGDGRLVVQSDLRFVPTDAYDVFDGALDTARLTRAAAVHNSARFTYVSPAAAIRHADGHTVWDYVVDGGYFENSGVAVLNAMIGKLQGGTPAQQQLARQIVVIVIENDPAGSAQWICDPKPQPRSRRLPIAMELSAPAYALYQTRSARAHALEAEAIRLLGGCAAGKVIELRYPEADRNRPGHSGAGLLNDDPPMSWFLNAASRTRMATVLCGDGRWDPRDLLAREWQRALGWIDRSSPRPGVPRGDAFAPADMTLACGNR</sequence>
<dbReference type="Proteomes" id="UP000584325">
    <property type="component" value="Unassembled WGS sequence"/>
</dbReference>
<reference evidence="3 4" key="1">
    <citation type="submission" date="2019-05" db="EMBL/GenBank/DDBJ databases">
        <title>Draft Genome Sequences of Six Type Strains of the Genus Massilia.</title>
        <authorList>
            <person name="Miess H."/>
            <person name="Frediansyhah A."/>
            <person name="Gross H."/>
        </authorList>
    </citation>
    <scope>NUCLEOTIDE SEQUENCE [LARGE SCALE GENOMIC DNA]</scope>
    <source>
        <strain evidence="3 4">DSMZ 26121</strain>
    </source>
</reference>
<feature type="transmembrane region" description="Helical" evidence="1">
    <location>
        <begin position="153"/>
        <end position="171"/>
    </location>
</feature>
<reference evidence="2 5" key="2">
    <citation type="submission" date="2020-08" db="EMBL/GenBank/DDBJ databases">
        <title>Genomic Encyclopedia of Type Strains, Phase III (KMG-III): the genomes of soil and plant-associated and newly described type strains.</title>
        <authorList>
            <person name="Whitman W."/>
        </authorList>
    </citation>
    <scope>NUCLEOTIDE SEQUENCE [LARGE SCALE GENOMIC DNA]</scope>
    <source>
        <strain evidence="2 5">CECT 7753</strain>
    </source>
</reference>
<protein>
    <submittedName>
        <fullName evidence="2">MFS family permease</fullName>
    </submittedName>
</protein>